<dbReference type="InterPro" id="IPR001064">
    <property type="entry name" value="Beta/gamma_crystallin"/>
</dbReference>
<feature type="compositionally biased region" description="Basic and acidic residues" evidence="3">
    <location>
        <begin position="129"/>
        <end position="159"/>
    </location>
</feature>
<dbReference type="InterPro" id="IPR011024">
    <property type="entry name" value="G_crystallin-like"/>
</dbReference>
<dbReference type="EMBL" id="VFSU01000028">
    <property type="protein sequence ID" value="TPE60163.1"/>
    <property type="molecule type" value="Genomic_DNA"/>
</dbReference>
<organism evidence="5 6">
    <name type="scientific">Sandaracinobacter neustonicus</name>
    <dbReference type="NCBI Taxonomy" id="1715348"/>
    <lineage>
        <taxon>Bacteria</taxon>
        <taxon>Pseudomonadati</taxon>
        <taxon>Pseudomonadota</taxon>
        <taxon>Alphaproteobacteria</taxon>
        <taxon>Sphingomonadales</taxon>
        <taxon>Sphingosinicellaceae</taxon>
        <taxon>Sandaracinobacter</taxon>
    </lineage>
</organism>
<evidence type="ECO:0000259" key="4">
    <source>
        <dbReference type="PROSITE" id="PS50915"/>
    </source>
</evidence>
<dbReference type="OrthoDB" id="7451206at2"/>
<comment type="caution">
    <text evidence="5">The sequence shown here is derived from an EMBL/GenBank/DDBJ whole genome shotgun (WGS) entry which is preliminary data.</text>
</comment>
<gene>
    <name evidence="5" type="ORF">FJQ54_12195</name>
</gene>
<reference evidence="5 6" key="1">
    <citation type="submission" date="2019-06" db="EMBL/GenBank/DDBJ databases">
        <authorList>
            <person name="Lee I."/>
            <person name="Jang G.I."/>
            <person name="Hwang C.Y."/>
        </authorList>
    </citation>
    <scope>NUCLEOTIDE SEQUENCE [LARGE SCALE GENOMIC DNA]</scope>
    <source>
        <strain evidence="5 6">PAMC 28131</strain>
    </source>
</reference>
<feature type="compositionally biased region" description="Pro residues" evidence="3">
    <location>
        <begin position="116"/>
        <end position="128"/>
    </location>
</feature>
<proteinExistence type="inferred from homology"/>
<feature type="domain" description="Beta/gamma crystallin 'Greek key'" evidence="4">
    <location>
        <begin position="31"/>
        <end position="66"/>
    </location>
</feature>
<dbReference type="PROSITE" id="PS50915">
    <property type="entry name" value="CRYSTALLIN_BETA_GAMMA"/>
    <property type="match status" value="1"/>
</dbReference>
<evidence type="ECO:0000313" key="6">
    <source>
        <dbReference type="Proteomes" id="UP000319897"/>
    </source>
</evidence>
<evidence type="ECO:0000256" key="1">
    <source>
        <dbReference type="ARBA" id="ARBA00009646"/>
    </source>
</evidence>
<comment type="similarity">
    <text evidence="1">Belongs to the beta/gamma-crystallin family.</text>
</comment>
<keyword evidence="6" id="KW-1185">Reference proteome</keyword>
<keyword evidence="2" id="KW-0677">Repeat</keyword>
<dbReference type="Proteomes" id="UP000319897">
    <property type="component" value="Unassembled WGS sequence"/>
</dbReference>
<accession>A0A501XIM9</accession>
<sequence length="159" mass="17178">MSFAFERDSEPMKLLLPALALSCVAAAPAAAEIAMFSQRNFQGARYSLEAESANMNFSPRSVRVLEGQAWQICPRPFFGGDCRTIHESNPKLNLPRAFSGMVRSARPLPMAATAKPAPPVHVAPPKPAPEVKPKPDEPSKHHEAAKPDEAKPADSKPKA</sequence>
<name>A0A501XIM9_9SPHN</name>
<dbReference type="Gene3D" id="2.60.20.10">
    <property type="entry name" value="Crystallins"/>
    <property type="match status" value="1"/>
</dbReference>
<evidence type="ECO:0000256" key="3">
    <source>
        <dbReference type="SAM" id="MobiDB-lite"/>
    </source>
</evidence>
<evidence type="ECO:0000313" key="5">
    <source>
        <dbReference type="EMBL" id="TPE60163.1"/>
    </source>
</evidence>
<protein>
    <submittedName>
        <fullName evidence="5">Beta/gamma crystallin family protein</fullName>
    </submittedName>
</protein>
<dbReference type="AlphaFoldDB" id="A0A501XIM9"/>
<feature type="region of interest" description="Disordered" evidence="3">
    <location>
        <begin position="109"/>
        <end position="159"/>
    </location>
</feature>
<evidence type="ECO:0000256" key="2">
    <source>
        <dbReference type="ARBA" id="ARBA00022737"/>
    </source>
</evidence>
<dbReference type="SUPFAM" id="SSF49695">
    <property type="entry name" value="gamma-Crystallin-like"/>
    <property type="match status" value="1"/>
</dbReference>